<dbReference type="RefSeq" id="WP_140696024.1">
    <property type="nucleotide sequence ID" value="NZ_RCZG01000011.1"/>
</dbReference>
<gene>
    <name evidence="1" type="ORF">EAH80_22800</name>
</gene>
<reference evidence="1 2" key="1">
    <citation type="journal article" date="2019" name="Environ. Microbiol.">
        <title>Species interactions and distinct microbial communities in high Arctic permafrost affected cryosols are associated with the CH4 and CO2 gas fluxes.</title>
        <authorList>
            <person name="Altshuler I."/>
            <person name="Hamel J."/>
            <person name="Turney S."/>
            <person name="Magnuson E."/>
            <person name="Levesque R."/>
            <person name="Greer C."/>
            <person name="Whyte L.G."/>
        </authorList>
    </citation>
    <scope>NUCLEOTIDE SEQUENCE [LARGE SCALE GENOMIC DNA]</scope>
    <source>
        <strain evidence="1 2">S5.20</strain>
    </source>
</reference>
<comment type="caution">
    <text evidence="1">The sequence shown here is derived from an EMBL/GenBank/DDBJ whole genome shotgun (WGS) entry which is preliminary data.</text>
</comment>
<accession>A0A502E4P4</accession>
<keyword evidence="2" id="KW-1185">Reference proteome</keyword>
<organism evidence="1 2">
    <name type="scientific">Mycolicibacterium hodleri</name>
    <dbReference type="NCBI Taxonomy" id="49897"/>
    <lineage>
        <taxon>Bacteria</taxon>
        <taxon>Bacillati</taxon>
        <taxon>Actinomycetota</taxon>
        <taxon>Actinomycetes</taxon>
        <taxon>Mycobacteriales</taxon>
        <taxon>Mycobacteriaceae</taxon>
        <taxon>Mycolicibacterium</taxon>
    </lineage>
</organism>
<proteinExistence type="predicted"/>
<evidence type="ECO:0000313" key="2">
    <source>
        <dbReference type="Proteomes" id="UP000320095"/>
    </source>
</evidence>
<evidence type="ECO:0000313" key="1">
    <source>
        <dbReference type="EMBL" id="TPG31752.1"/>
    </source>
</evidence>
<name>A0A502E4P4_9MYCO</name>
<dbReference type="OrthoDB" id="4753497at2"/>
<sequence length="86" mass="9674">MVGFTVNGGTPQNRDVNSEQADYYRQELSGIRAQAEADLARRYIELQQVQDSGLAARAADVRRVIRALELEVATLERLGEGLKRWL</sequence>
<dbReference type="AlphaFoldDB" id="A0A502E4P4"/>
<protein>
    <submittedName>
        <fullName evidence="1">Uncharacterized protein</fullName>
    </submittedName>
</protein>
<dbReference type="EMBL" id="RCZG01000011">
    <property type="protein sequence ID" value="TPG31752.1"/>
    <property type="molecule type" value="Genomic_DNA"/>
</dbReference>
<dbReference type="Proteomes" id="UP000320095">
    <property type="component" value="Unassembled WGS sequence"/>
</dbReference>